<dbReference type="AlphaFoldDB" id="T2MA28"/>
<accession>T2MA28</accession>
<dbReference type="GO" id="GO:0006417">
    <property type="term" value="P:regulation of translation"/>
    <property type="evidence" value="ECO:0007669"/>
    <property type="project" value="UniProtKB-KW"/>
</dbReference>
<reference evidence="7" key="1">
    <citation type="journal article" date="2013" name="Genome Biol. Evol.">
        <title>Punctuated emergences of genetic and phenotypic innovations in eumetazoan, bilaterian, euteleostome, and hominidae ancestors.</title>
        <authorList>
            <person name="Wenger Y."/>
            <person name="Galliot B."/>
        </authorList>
    </citation>
    <scope>NUCLEOTIDE SEQUENCE</scope>
    <source>
        <tissue evidence="7">Whole animals</tissue>
    </source>
</reference>
<dbReference type="KEGG" id="hmg:100206806"/>
<sequence length="245" mass="27284">MATDLGKTASKSIGIPGAGSVLTIQNDELGLISTPKLSPSSVTSLKDTEKLGIPLKTPWTMWYDRYERGLSAAEYQANLKKIYTVRTVQGFWSVYNHIPPVGSIGWGSYHLMRDERRPIWEDPENVKGGYWKMRCPKNKTALAWKDLILALIGEQFTDYVGKDDCIVGASVSVRDRDDILQIWNDNSSAVGSAKVLTRLAEIAPGFDTTGAFYKAHQSHQAFESGSWKKSDDNPFSNFRNSISSR</sequence>
<dbReference type="GO" id="GO:0003743">
    <property type="term" value="F:translation initiation factor activity"/>
    <property type="evidence" value="ECO:0007669"/>
    <property type="project" value="UniProtKB-KW"/>
</dbReference>
<dbReference type="Pfam" id="PF01652">
    <property type="entry name" value="IF4E"/>
    <property type="match status" value="1"/>
</dbReference>
<keyword evidence="2 6" id="KW-0396">Initiation factor</keyword>
<keyword evidence="4 6" id="KW-0694">RNA-binding</keyword>
<dbReference type="Gene3D" id="3.30.760.10">
    <property type="entry name" value="RNA Cap, Translation Initiation Factor Eif4e"/>
    <property type="match status" value="1"/>
</dbReference>
<evidence type="ECO:0000256" key="5">
    <source>
        <dbReference type="ARBA" id="ARBA00022917"/>
    </source>
</evidence>
<evidence type="ECO:0000256" key="3">
    <source>
        <dbReference type="ARBA" id="ARBA00022845"/>
    </source>
</evidence>
<dbReference type="InterPro" id="IPR001040">
    <property type="entry name" value="TIF_eIF_4E"/>
</dbReference>
<evidence type="ECO:0000256" key="1">
    <source>
        <dbReference type="ARBA" id="ARBA00009860"/>
    </source>
</evidence>
<dbReference type="GO" id="GO:0016281">
    <property type="term" value="C:eukaryotic translation initiation factor 4F complex"/>
    <property type="evidence" value="ECO:0007669"/>
    <property type="project" value="TreeGrafter"/>
</dbReference>
<protein>
    <submittedName>
        <fullName evidence="7">Eukaryotic translation initiation factor 4E type 3</fullName>
    </submittedName>
</protein>
<keyword evidence="3" id="KW-0810">Translation regulation</keyword>
<proteinExistence type="evidence at transcript level"/>
<dbReference type="OMA" id="LPLQYHW"/>
<evidence type="ECO:0000313" key="7">
    <source>
        <dbReference type="EMBL" id="CDG68765.1"/>
    </source>
</evidence>
<name>T2MA28_HYDVU</name>
<evidence type="ECO:0000256" key="4">
    <source>
        <dbReference type="ARBA" id="ARBA00022884"/>
    </source>
</evidence>
<dbReference type="InterPro" id="IPR023398">
    <property type="entry name" value="TIF_eIF4e-like"/>
</dbReference>
<dbReference type="FunFam" id="3.30.760.10:FF:000007">
    <property type="entry name" value="Eukaryotic translation initiation factor 4E family member 3"/>
    <property type="match status" value="1"/>
</dbReference>
<dbReference type="OrthoDB" id="17977at2759"/>
<gene>
    <name evidence="7" type="primary">EIF4E3</name>
</gene>
<dbReference type="PANTHER" id="PTHR11960:SF66">
    <property type="entry name" value="EUKARYOTIC TRANSLATION INITIATION FACTOR 4E TYPE 3"/>
    <property type="match status" value="1"/>
</dbReference>
<dbReference type="GO" id="GO:0000340">
    <property type="term" value="F:RNA 7-methylguanosine cap binding"/>
    <property type="evidence" value="ECO:0007669"/>
    <property type="project" value="TreeGrafter"/>
</dbReference>
<comment type="similarity">
    <text evidence="1 6">Belongs to the eukaryotic initiation factor 4E family.</text>
</comment>
<evidence type="ECO:0000256" key="6">
    <source>
        <dbReference type="RuleBase" id="RU004374"/>
    </source>
</evidence>
<dbReference type="PANTHER" id="PTHR11960">
    <property type="entry name" value="EUKARYOTIC TRANSLATION INITIATION FACTOR 4E RELATED"/>
    <property type="match status" value="1"/>
</dbReference>
<dbReference type="EMBL" id="HAAD01002533">
    <property type="protein sequence ID" value="CDG68765.1"/>
    <property type="molecule type" value="mRNA"/>
</dbReference>
<evidence type="ECO:0000256" key="2">
    <source>
        <dbReference type="ARBA" id="ARBA00022540"/>
    </source>
</evidence>
<keyword evidence="5 6" id="KW-0648">Protein biosynthesis</keyword>
<organism evidence="7">
    <name type="scientific">Hydra vulgaris</name>
    <name type="common">Hydra</name>
    <name type="synonym">Hydra attenuata</name>
    <dbReference type="NCBI Taxonomy" id="6087"/>
    <lineage>
        <taxon>Eukaryota</taxon>
        <taxon>Metazoa</taxon>
        <taxon>Cnidaria</taxon>
        <taxon>Hydrozoa</taxon>
        <taxon>Hydroidolina</taxon>
        <taxon>Anthoathecata</taxon>
        <taxon>Aplanulata</taxon>
        <taxon>Hydridae</taxon>
        <taxon>Hydra</taxon>
    </lineage>
</organism>
<dbReference type="SUPFAM" id="SSF55418">
    <property type="entry name" value="eIF4e-like"/>
    <property type="match status" value="1"/>
</dbReference>